<accession>A0ABQ3URP5</accession>
<feature type="region of interest" description="Disordered" evidence="1">
    <location>
        <begin position="136"/>
        <end position="166"/>
    </location>
</feature>
<name>A0ABQ3URP5_9CHLR</name>
<evidence type="ECO:0000313" key="3">
    <source>
        <dbReference type="Proteomes" id="UP000654345"/>
    </source>
</evidence>
<reference evidence="2 3" key="1">
    <citation type="journal article" date="2021" name="Int. J. Syst. Evol. Microbiol.">
        <title>Reticulibacter mediterranei gen. nov., sp. nov., within the new family Reticulibacteraceae fam. nov., and Ktedonospora formicarum gen. nov., sp. nov., Ktedonobacter robiniae sp. nov., Dictyobacter formicarum sp. nov. and Dictyobacter arantiisoli sp. nov., belonging to the class Ktedonobacteria.</title>
        <authorList>
            <person name="Yabe S."/>
            <person name="Zheng Y."/>
            <person name="Wang C.M."/>
            <person name="Sakai Y."/>
            <person name="Abe K."/>
            <person name="Yokota A."/>
            <person name="Donadio S."/>
            <person name="Cavaletti L."/>
            <person name="Monciardini P."/>
        </authorList>
    </citation>
    <scope>NUCLEOTIDE SEQUENCE [LARGE SCALE GENOMIC DNA]</scope>
    <source>
        <strain evidence="2 3">SOSP1-30</strain>
    </source>
</reference>
<dbReference type="RefSeq" id="WP_201371748.1">
    <property type="nucleotide sequence ID" value="NZ_BNJG01000001.1"/>
</dbReference>
<comment type="caution">
    <text evidence="2">The sequence shown here is derived from an EMBL/GenBank/DDBJ whole genome shotgun (WGS) entry which is preliminary data.</text>
</comment>
<sequence length="166" mass="18861">MAHFTEDTLQRILINPFYAITAAVQPTEQHVELAEEADWVQENASHMREIGAEQWLRQLLDVLEGKPCAQSQLISPSRAINIDPLFASAHPPLVQQQMWIDVNAKQIRSMGMEGWLEQLLEVLGGDIVTAEEIGFAPPRDAFGSPPPHKAQSRRRGKRKRNKRRHK</sequence>
<proteinExistence type="predicted"/>
<gene>
    <name evidence="2" type="ORF">KSB_35900</name>
</gene>
<evidence type="ECO:0000313" key="2">
    <source>
        <dbReference type="EMBL" id="GHO55115.1"/>
    </source>
</evidence>
<feature type="compositionally biased region" description="Basic residues" evidence="1">
    <location>
        <begin position="150"/>
        <end position="166"/>
    </location>
</feature>
<keyword evidence="3" id="KW-1185">Reference proteome</keyword>
<evidence type="ECO:0000256" key="1">
    <source>
        <dbReference type="SAM" id="MobiDB-lite"/>
    </source>
</evidence>
<dbReference type="Proteomes" id="UP000654345">
    <property type="component" value="Unassembled WGS sequence"/>
</dbReference>
<organism evidence="2 3">
    <name type="scientific">Ktedonobacter robiniae</name>
    <dbReference type="NCBI Taxonomy" id="2778365"/>
    <lineage>
        <taxon>Bacteria</taxon>
        <taxon>Bacillati</taxon>
        <taxon>Chloroflexota</taxon>
        <taxon>Ktedonobacteria</taxon>
        <taxon>Ktedonobacterales</taxon>
        <taxon>Ktedonobacteraceae</taxon>
        <taxon>Ktedonobacter</taxon>
    </lineage>
</organism>
<protein>
    <submittedName>
        <fullName evidence="2">Uncharacterized protein</fullName>
    </submittedName>
</protein>
<dbReference type="EMBL" id="BNJG01000001">
    <property type="protein sequence ID" value="GHO55115.1"/>
    <property type="molecule type" value="Genomic_DNA"/>
</dbReference>